<proteinExistence type="predicted"/>
<organism evidence="2 3">
    <name type="scientific">Pontivivens marinum</name>
    <dbReference type="NCBI Taxonomy" id="1690039"/>
    <lineage>
        <taxon>Bacteria</taxon>
        <taxon>Pseudomonadati</taxon>
        <taxon>Pseudomonadota</taxon>
        <taxon>Alphaproteobacteria</taxon>
        <taxon>Rhodobacterales</taxon>
        <taxon>Paracoccaceae</taxon>
        <taxon>Pontivivens</taxon>
    </lineage>
</organism>
<dbReference type="InterPro" id="IPR022742">
    <property type="entry name" value="Hydrolase_4"/>
</dbReference>
<dbReference type="OrthoDB" id="5416147at2"/>
<dbReference type="Proteomes" id="UP000220034">
    <property type="component" value="Unassembled WGS sequence"/>
</dbReference>
<accession>A0A2C9CVW1</accession>
<evidence type="ECO:0000259" key="1">
    <source>
        <dbReference type="Pfam" id="PF12146"/>
    </source>
</evidence>
<dbReference type="SUPFAM" id="SSF53474">
    <property type="entry name" value="alpha/beta-Hydrolases"/>
    <property type="match status" value="1"/>
</dbReference>
<dbReference type="Gene3D" id="3.40.50.1820">
    <property type="entry name" value="alpha/beta hydrolase"/>
    <property type="match status" value="1"/>
</dbReference>
<name>A0A2C9CVW1_9RHOB</name>
<keyword evidence="3" id="KW-1185">Reference proteome</keyword>
<feature type="domain" description="Serine aminopeptidase S33" evidence="1">
    <location>
        <begin position="77"/>
        <end position="276"/>
    </location>
</feature>
<reference evidence="3" key="1">
    <citation type="submission" date="2017-09" db="EMBL/GenBank/DDBJ databases">
        <authorList>
            <person name="Varghese N."/>
            <person name="Submissions S."/>
        </authorList>
    </citation>
    <scope>NUCLEOTIDE SEQUENCE [LARGE SCALE GENOMIC DNA]</scope>
    <source>
        <strain evidence="3">C7</strain>
    </source>
</reference>
<gene>
    <name evidence="2" type="ORF">SAMN06273572_11092</name>
</gene>
<dbReference type="Pfam" id="PF12146">
    <property type="entry name" value="Hydrolase_4"/>
    <property type="match status" value="1"/>
</dbReference>
<dbReference type="InterPro" id="IPR029058">
    <property type="entry name" value="AB_hydrolase_fold"/>
</dbReference>
<dbReference type="AlphaFoldDB" id="A0A2C9CVW1"/>
<dbReference type="EMBL" id="OCTN01000010">
    <property type="protein sequence ID" value="SOH95417.1"/>
    <property type="molecule type" value="Genomic_DNA"/>
</dbReference>
<dbReference type="RefSeq" id="WP_097931886.1">
    <property type="nucleotide sequence ID" value="NZ_OCTN01000010.1"/>
</dbReference>
<sequence length="324" mass="34692">MRIIAAIFIVLAILVTGFLLFAPREPVEGPITFSSSDLGDDIDLYLAASEAQFDDITPGTQKRIQWAGDVGARTTYSIVYIHGFSATSEEIRPVPDNVAQALGANLYYTRLTGHGRGGDAMAEATVPAWINDYAEAIAIGARLGERVIVMTTSTGGTIAALGAFDARIEQDLAGIIFVSPNFQVANPSAAILTLPLVRYWGPTVAGAERSFEAANPEHERFWTTRYPTLALLPMAASVQAAGLMPFSETTVPALFMFSDDDQVIDHSVTREVAAEWGGPVEIINPELSVDADPYAHVIAGDIVSPGMTAPVQQAMIRWIATLPN</sequence>
<protein>
    <submittedName>
        <fullName evidence="2">Esterase/lipase</fullName>
    </submittedName>
</protein>
<evidence type="ECO:0000313" key="2">
    <source>
        <dbReference type="EMBL" id="SOH95417.1"/>
    </source>
</evidence>
<evidence type="ECO:0000313" key="3">
    <source>
        <dbReference type="Proteomes" id="UP000220034"/>
    </source>
</evidence>